<reference evidence="1 2" key="1">
    <citation type="submission" date="2021-03" db="EMBL/GenBank/DDBJ databases">
        <title>Sequencing the genomes of 1000 actinobacteria strains.</title>
        <authorList>
            <person name="Klenk H.-P."/>
        </authorList>
    </citation>
    <scope>NUCLEOTIDE SEQUENCE [LARGE SCALE GENOMIC DNA]</scope>
    <source>
        <strain evidence="1 2">DSM 46670</strain>
    </source>
</reference>
<evidence type="ECO:0000313" key="2">
    <source>
        <dbReference type="Proteomes" id="UP001519332"/>
    </source>
</evidence>
<name>A0ABS4T7R8_9PSEU</name>
<comment type="caution">
    <text evidence="1">The sequence shown here is derived from an EMBL/GenBank/DDBJ whole genome shotgun (WGS) entry which is preliminary data.</text>
</comment>
<keyword evidence="2" id="KW-1185">Reference proteome</keyword>
<accession>A0ABS4T7R8</accession>
<proteinExistence type="predicted"/>
<organism evidence="1 2">
    <name type="scientific">Kibdelosporangium banguiense</name>
    <dbReference type="NCBI Taxonomy" id="1365924"/>
    <lineage>
        <taxon>Bacteria</taxon>
        <taxon>Bacillati</taxon>
        <taxon>Actinomycetota</taxon>
        <taxon>Actinomycetes</taxon>
        <taxon>Pseudonocardiales</taxon>
        <taxon>Pseudonocardiaceae</taxon>
        <taxon>Kibdelosporangium</taxon>
    </lineage>
</organism>
<gene>
    <name evidence="1" type="ORF">JOF56_000848</name>
</gene>
<dbReference type="RefSeq" id="WP_209634643.1">
    <property type="nucleotide sequence ID" value="NZ_JAGINW010000001.1"/>
</dbReference>
<protein>
    <submittedName>
        <fullName evidence="1">Uncharacterized protein</fullName>
    </submittedName>
</protein>
<dbReference type="Proteomes" id="UP001519332">
    <property type="component" value="Unassembled WGS sequence"/>
</dbReference>
<dbReference type="EMBL" id="JAGINW010000001">
    <property type="protein sequence ID" value="MBP2320463.1"/>
    <property type="molecule type" value="Genomic_DNA"/>
</dbReference>
<evidence type="ECO:0000313" key="1">
    <source>
        <dbReference type="EMBL" id="MBP2320463.1"/>
    </source>
</evidence>
<sequence length="73" mass="7871">MIRSASHADIQAARRCLRGDLLAEEVSTTARELVVAWLHGAGLADREVASRTGMTTYTAARIRARLALPAVQP</sequence>